<organism evidence="3 4">
    <name type="scientific">Siccirubricoccus deserti</name>
    <dbReference type="NCBI Taxonomy" id="2013562"/>
    <lineage>
        <taxon>Bacteria</taxon>
        <taxon>Pseudomonadati</taxon>
        <taxon>Pseudomonadota</taxon>
        <taxon>Alphaproteobacteria</taxon>
        <taxon>Acetobacterales</taxon>
        <taxon>Roseomonadaceae</taxon>
        <taxon>Siccirubricoccus</taxon>
    </lineage>
</organism>
<feature type="compositionally biased region" description="Low complexity" evidence="1">
    <location>
        <begin position="28"/>
        <end position="48"/>
    </location>
</feature>
<keyword evidence="4" id="KW-1185">Reference proteome</keyword>
<proteinExistence type="predicted"/>
<keyword evidence="2" id="KW-0732">Signal</keyword>
<dbReference type="RefSeq" id="WP_186769492.1">
    <property type="nucleotide sequence ID" value="NZ_JACOMF010000004.1"/>
</dbReference>
<gene>
    <name evidence="3" type="ORF">H7965_05235</name>
</gene>
<accession>A0A9X0QWI1</accession>
<name>A0A9X0QWI1_9PROT</name>
<sequence length="114" mass="12122">MRSRHLGLLVLAKLSLSALAVVTASGLSQPAWGQPGQPPEAGEPSPGSLTRGGPIQDGRRVPFGRETVEERQRAAGVAADAERERRQLEDLNAIARQLTPPGTPLPAPHLEPQR</sequence>
<feature type="signal peptide" evidence="2">
    <location>
        <begin position="1"/>
        <end position="20"/>
    </location>
</feature>
<dbReference type="EMBL" id="JACOMF010000004">
    <property type="protein sequence ID" value="MBC4014722.1"/>
    <property type="molecule type" value="Genomic_DNA"/>
</dbReference>
<comment type="caution">
    <text evidence="3">The sequence shown here is derived from an EMBL/GenBank/DDBJ whole genome shotgun (WGS) entry which is preliminary data.</text>
</comment>
<dbReference type="AlphaFoldDB" id="A0A9X0QWI1"/>
<dbReference type="Proteomes" id="UP000600101">
    <property type="component" value="Unassembled WGS sequence"/>
</dbReference>
<evidence type="ECO:0000313" key="4">
    <source>
        <dbReference type="Proteomes" id="UP000600101"/>
    </source>
</evidence>
<evidence type="ECO:0000256" key="1">
    <source>
        <dbReference type="SAM" id="MobiDB-lite"/>
    </source>
</evidence>
<evidence type="ECO:0000313" key="3">
    <source>
        <dbReference type="EMBL" id="MBC4014722.1"/>
    </source>
</evidence>
<feature type="chain" id="PRO_5040760866" evidence="2">
    <location>
        <begin position="21"/>
        <end position="114"/>
    </location>
</feature>
<reference evidence="3" key="1">
    <citation type="submission" date="2020-08" db="EMBL/GenBank/DDBJ databases">
        <authorList>
            <person name="Hu Y."/>
            <person name="Nguyen S.V."/>
            <person name="Li F."/>
            <person name="Fanning S."/>
        </authorList>
    </citation>
    <scope>NUCLEOTIDE SEQUENCE</scope>
    <source>
        <strain evidence="3">SYSU D8009</strain>
    </source>
</reference>
<protein>
    <submittedName>
        <fullName evidence="3">Uncharacterized protein</fullName>
    </submittedName>
</protein>
<evidence type="ECO:0000256" key="2">
    <source>
        <dbReference type="SAM" id="SignalP"/>
    </source>
</evidence>
<feature type="region of interest" description="Disordered" evidence="1">
    <location>
        <begin position="28"/>
        <end position="86"/>
    </location>
</feature>